<dbReference type="GO" id="GO:0004523">
    <property type="term" value="F:RNA-DNA hybrid ribonuclease activity"/>
    <property type="evidence" value="ECO:0007669"/>
    <property type="project" value="InterPro"/>
</dbReference>
<keyword evidence="3" id="KW-1185">Reference proteome</keyword>
<dbReference type="PANTHER" id="PTHR47723">
    <property type="entry name" value="OS05G0353850 PROTEIN"/>
    <property type="match status" value="1"/>
</dbReference>
<dbReference type="CDD" id="cd06222">
    <property type="entry name" value="RNase_H_like"/>
    <property type="match status" value="1"/>
</dbReference>
<dbReference type="InterPro" id="IPR012337">
    <property type="entry name" value="RNaseH-like_sf"/>
</dbReference>
<dbReference type="GO" id="GO:0003676">
    <property type="term" value="F:nucleic acid binding"/>
    <property type="evidence" value="ECO:0007669"/>
    <property type="project" value="InterPro"/>
</dbReference>
<evidence type="ECO:0000313" key="2">
    <source>
        <dbReference type="EMBL" id="KAF5204880.1"/>
    </source>
</evidence>
<dbReference type="InterPro" id="IPR053151">
    <property type="entry name" value="RNase_H-like"/>
</dbReference>
<feature type="domain" description="RNase H type-1" evidence="1">
    <location>
        <begin position="52"/>
        <end position="104"/>
    </location>
</feature>
<dbReference type="OrthoDB" id="1752183at2759"/>
<dbReference type="SUPFAM" id="SSF53098">
    <property type="entry name" value="Ribonuclease H-like"/>
    <property type="match status" value="1"/>
</dbReference>
<dbReference type="AlphaFoldDB" id="A0A7J6X8Q6"/>
<dbReference type="InterPro" id="IPR002156">
    <property type="entry name" value="RNaseH_domain"/>
</dbReference>
<evidence type="ECO:0000259" key="1">
    <source>
        <dbReference type="Pfam" id="PF13456"/>
    </source>
</evidence>
<dbReference type="InterPro" id="IPR044730">
    <property type="entry name" value="RNase_H-like_dom_plant"/>
</dbReference>
<dbReference type="PANTHER" id="PTHR47723:SF19">
    <property type="entry name" value="POLYNUCLEOTIDYL TRANSFERASE, RIBONUCLEASE H-LIKE SUPERFAMILY PROTEIN"/>
    <property type="match status" value="1"/>
</dbReference>
<proteinExistence type="predicted"/>
<name>A0A7J6X8Q6_THATH</name>
<dbReference type="InterPro" id="IPR036397">
    <property type="entry name" value="RNaseH_sf"/>
</dbReference>
<comment type="caution">
    <text evidence="2">The sequence shown here is derived from an EMBL/GenBank/DDBJ whole genome shotgun (WGS) entry which is preliminary data.</text>
</comment>
<protein>
    <recommendedName>
        <fullName evidence="1">RNase H type-1 domain-containing protein</fullName>
    </recommendedName>
</protein>
<dbReference type="Pfam" id="PF13456">
    <property type="entry name" value="RVT_3"/>
    <property type="match status" value="1"/>
</dbReference>
<sequence>MKAYTQVQTNGLADCLDSQTLLRRLNIGSLLKERMVKHFQWRKPEEGIIMLNTDGAVNSNGAGIGGILRNQLGEVLCCFTGSSPIRSVMWQELSAIFEGLQLARHSRRYYVLEICRSGSA</sequence>
<accession>A0A7J6X8Q6</accession>
<gene>
    <name evidence="2" type="ORF">FRX31_005533</name>
</gene>
<organism evidence="2 3">
    <name type="scientific">Thalictrum thalictroides</name>
    <name type="common">Rue-anemone</name>
    <name type="synonym">Anemone thalictroides</name>
    <dbReference type="NCBI Taxonomy" id="46969"/>
    <lineage>
        <taxon>Eukaryota</taxon>
        <taxon>Viridiplantae</taxon>
        <taxon>Streptophyta</taxon>
        <taxon>Embryophyta</taxon>
        <taxon>Tracheophyta</taxon>
        <taxon>Spermatophyta</taxon>
        <taxon>Magnoliopsida</taxon>
        <taxon>Ranunculales</taxon>
        <taxon>Ranunculaceae</taxon>
        <taxon>Thalictroideae</taxon>
        <taxon>Thalictrum</taxon>
    </lineage>
</organism>
<dbReference type="Proteomes" id="UP000554482">
    <property type="component" value="Unassembled WGS sequence"/>
</dbReference>
<dbReference type="Gene3D" id="3.30.420.10">
    <property type="entry name" value="Ribonuclease H-like superfamily/Ribonuclease H"/>
    <property type="match status" value="1"/>
</dbReference>
<reference evidence="2 3" key="1">
    <citation type="submission" date="2020-06" db="EMBL/GenBank/DDBJ databases">
        <title>Transcriptomic and genomic resources for Thalictrum thalictroides and T. hernandezii: Facilitating candidate gene discovery in an emerging model plant lineage.</title>
        <authorList>
            <person name="Arias T."/>
            <person name="Riano-Pachon D.M."/>
            <person name="Di Stilio V.S."/>
        </authorList>
    </citation>
    <scope>NUCLEOTIDE SEQUENCE [LARGE SCALE GENOMIC DNA]</scope>
    <source>
        <strain evidence="3">cv. WT478/WT964</strain>
        <tissue evidence="2">Leaves</tissue>
    </source>
</reference>
<dbReference type="EMBL" id="JABWDY010004836">
    <property type="protein sequence ID" value="KAF5204880.1"/>
    <property type="molecule type" value="Genomic_DNA"/>
</dbReference>
<evidence type="ECO:0000313" key="3">
    <source>
        <dbReference type="Proteomes" id="UP000554482"/>
    </source>
</evidence>